<dbReference type="InterPro" id="IPR012495">
    <property type="entry name" value="TadE-like_dom"/>
</dbReference>
<keyword evidence="1" id="KW-0472">Membrane</keyword>
<evidence type="ECO:0000313" key="4">
    <source>
        <dbReference type="Proteomes" id="UP001596303"/>
    </source>
</evidence>
<dbReference type="RefSeq" id="WP_377377640.1">
    <property type="nucleotide sequence ID" value="NZ_JBHSSW010000009.1"/>
</dbReference>
<protein>
    <submittedName>
        <fullName evidence="3">TadE/TadG family type IV pilus assembly protein</fullName>
    </submittedName>
</protein>
<sequence>MVERHLGKRGERRLNRIRSALHRFAGEEKGSTVVEFALVAAPFIVMLIGLFEVCLIFIATTTLEHGASEAARQIRTGELQSSGASAETFKQLVCDNSFGILDCNDRLKVDVRVFESFTNTSNDNPIKDGKVDDSALQFDAGEGNDIVLARVFYEWNLITPVISAPLSNMDENKRLLQANVAFRNEPFGD</sequence>
<keyword evidence="1" id="KW-1133">Transmembrane helix</keyword>
<comment type="caution">
    <text evidence="3">The sequence shown here is derived from an EMBL/GenBank/DDBJ whole genome shotgun (WGS) entry which is preliminary data.</text>
</comment>
<accession>A0ABW1S9M9</accession>
<keyword evidence="4" id="KW-1185">Reference proteome</keyword>
<dbReference type="Pfam" id="PF07811">
    <property type="entry name" value="TadE"/>
    <property type="match status" value="1"/>
</dbReference>
<evidence type="ECO:0000256" key="1">
    <source>
        <dbReference type="SAM" id="Phobius"/>
    </source>
</evidence>
<reference evidence="4" key="1">
    <citation type="journal article" date="2019" name="Int. J. Syst. Evol. Microbiol.">
        <title>The Global Catalogue of Microorganisms (GCM) 10K type strain sequencing project: providing services to taxonomists for standard genome sequencing and annotation.</title>
        <authorList>
            <consortium name="The Broad Institute Genomics Platform"/>
            <consortium name="The Broad Institute Genome Sequencing Center for Infectious Disease"/>
            <person name="Wu L."/>
            <person name="Ma J."/>
        </authorList>
    </citation>
    <scope>NUCLEOTIDE SEQUENCE [LARGE SCALE GENOMIC DNA]</scope>
    <source>
        <strain evidence="4">CGMCC-1.15741</strain>
    </source>
</reference>
<evidence type="ECO:0000259" key="2">
    <source>
        <dbReference type="Pfam" id="PF07811"/>
    </source>
</evidence>
<keyword evidence="1" id="KW-0812">Transmembrane</keyword>
<evidence type="ECO:0000313" key="3">
    <source>
        <dbReference type="EMBL" id="MFC6197962.1"/>
    </source>
</evidence>
<dbReference type="EMBL" id="JBHSSW010000009">
    <property type="protein sequence ID" value="MFC6197962.1"/>
    <property type="molecule type" value="Genomic_DNA"/>
</dbReference>
<dbReference type="Proteomes" id="UP001596303">
    <property type="component" value="Unassembled WGS sequence"/>
</dbReference>
<feature type="transmembrane region" description="Helical" evidence="1">
    <location>
        <begin position="36"/>
        <end position="58"/>
    </location>
</feature>
<organism evidence="3 4">
    <name type="scientific">Ponticaulis profundi</name>
    <dbReference type="NCBI Taxonomy" id="2665222"/>
    <lineage>
        <taxon>Bacteria</taxon>
        <taxon>Pseudomonadati</taxon>
        <taxon>Pseudomonadota</taxon>
        <taxon>Alphaproteobacteria</taxon>
        <taxon>Hyphomonadales</taxon>
        <taxon>Hyphomonadaceae</taxon>
        <taxon>Ponticaulis</taxon>
    </lineage>
</organism>
<name>A0ABW1S9M9_9PROT</name>
<gene>
    <name evidence="3" type="ORF">ACFQDM_07730</name>
</gene>
<feature type="domain" description="TadE-like" evidence="2">
    <location>
        <begin position="30"/>
        <end position="72"/>
    </location>
</feature>
<proteinExistence type="predicted"/>